<proteinExistence type="predicted"/>
<evidence type="ECO:0000313" key="2">
    <source>
        <dbReference type="Proteomes" id="UP000071778"/>
    </source>
</evidence>
<keyword evidence="2" id="KW-1185">Reference proteome</keyword>
<reference evidence="1 2" key="1">
    <citation type="submission" date="2015-11" db="EMBL/GenBank/DDBJ databases">
        <title>Exploring the genomic traits of fungus-feeding bacterial genus Collimonas.</title>
        <authorList>
            <person name="Song C."/>
            <person name="Schmidt R."/>
            <person name="de Jager V."/>
            <person name="Krzyzanowska D."/>
            <person name="Jongedijk E."/>
            <person name="Cankar K."/>
            <person name="Beekwilder J."/>
            <person name="van Veen A."/>
            <person name="de Boer W."/>
            <person name="van Veen J.A."/>
            <person name="Garbeva P."/>
        </authorList>
    </citation>
    <scope>NUCLEOTIDE SEQUENCE [LARGE SCALE GENOMIC DNA]</scope>
    <source>
        <strain evidence="1 2">Ter282</strain>
    </source>
</reference>
<dbReference type="EMBL" id="CP013235">
    <property type="protein sequence ID" value="AMP09478.1"/>
    <property type="molecule type" value="Genomic_DNA"/>
</dbReference>
<sequence>MVIWSYGNGCSRASDTSRLGVGEVARFRLEMENEIVQINKVKDGKN</sequence>
<gene>
    <name evidence="1" type="ORF">CAter282_1697</name>
</gene>
<accession>A0A127PP53</accession>
<dbReference type="Proteomes" id="UP000071778">
    <property type="component" value="Chromosome"/>
</dbReference>
<protein>
    <submittedName>
        <fullName evidence="1">Uncharacterized protein</fullName>
    </submittedName>
</protein>
<organism evidence="1 2">
    <name type="scientific">Collimonas arenae</name>
    <dbReference type="NCBI Taxonomy" id="279058"/>
    <lineage>
        <taxon>Bacteria</taxon>
        <taxon>Pseudomonadati</taxon>
        <taxon>Pseudomonadota</taxon>
        <taxon>Betaproteobacteria</taxon>
        <taxon>Burkholderiales</taxon>
        <taxon>Oxalobacteraceae</taxon>
        <taxon>Collimonas</taxon>
    </lineage>
</organism>
<name>A0A127PP53_9BURK</name>
<evidence type="ECO:0000313" key="1">
    <source>
        <dbReference type="EMBL" id="AMP09478.1"/>
    </source>
</evidence>
<dbReference type="AlphaFoldDB" id="A0A127PP53"/>
<dbReference type="PATRIC" id="fig|279058.17.peg.1813"/>